<keyword evidence="4" id="KW-0633">Potassium transport</keyword>
<evidence type="ECO:0000256" key="4">
    <source>
        <dbReference type="ARBA" id="ARBA00022538"/>
    </source>
</evidence>
<dbReference type="PANTHER" id="PTHR33650:SF1">
    <property type="entry name" value="CHLOROPLAST ENVELOPE MEMBRANE PROTEIN"/>
    <property type="match status" value="1"/>
</dbReference>
<evidence type="ECO:0000256" key="9">
    <source>
        <dbReference type="ARBA" id="ARBA00023065"/>
    </source>
</evidence>
<evidence type="ECO:0000256" key="7">
    <source>
        <dbReference type="ARBA" id="ARBA00022958"/>
    </source>
</evidence>
<keyword evidence="14" id="KW-1185">Reference proteome</keyword>
<dbReference type="EMBL" id="JAGKQM010000008">
    <property type="protein sequence ID" value="KAH0915448.1"/>
    <property type="molecule type" value="Genomic_DNA"/>
</dbReference>
<keyword evidence="8 12" id="KW-1133">Transmembrane helix</keyword>
<comment type="caution">
    <text evidence="13">The sequence shown here is derived from an EMBL/GenBank/DDBJ whole genome shotgun (WGS) entry which is preliminary data.</text>
</comment>
<evidence type="ECO:0000256" key="6">
    <source>
        <dbReference type="ARBA" id="ARBA00022781"/>
    </source>
</evidence>
<keyword evidence="10 12" id="KW-0472">Membrane</keyword>
<evidence type="ECO:0000256" key="1">
    <source>
        <dbReference type="ARBA" id="ARBA00004141"/>
    </source>
</evidence>
<keyword evidence="2" id="KW-0813">Transport</keyword>
<protein>
    <recommendedName>
        <fullName evidence="15">Chloroplast envelope membrane protein</fullName>
    </recommendedName>
</protein>
<sequence>MSSPLVLCHCLPYHTMRFVPSEGKKDSKRRRSWWERFFFDDNDDGNWLGLREEDIVDEMSNEEKLETWKKRRAEVIVELREVQEEIGDNVDGDVRQKWEPILCWSDMVLGVEEEDTLYEEDKTVFLLMHLQNRLYHLQVAAKTLAVRRSQKLVMVKELHRKKARYRLEVGIGKSPHLSDDDLWLRAWSWQRRRSENRKAFANIWSDMVFGISLFVILYAKQSKVALLKVYRISDTGKAFLIILATDIFLG</sequence>
<reference evidence="13 14" key="1">
    <citation type="submission" date="2021-05" db="EMBL/GenBank/DDBJ databases">
        <title>Genome Assembly of Synthetic Allotetraploid Brassica napus Reveals Homoeologous Exchanges between Subgenomes.</title>
        <authorList>
            <person name="Davis J.T."/>
        </authorList>
    </citation>
    <scope>NUCLEOTIDE SEQUENCE [LARGE SCALE GENOMIC DNA]</scope>
    <source>
        <strain evidence="14">cv. Da-Ae</strain>
        <tissue evidence="13">Seedling</tissue>
    </source>
</reference>
<evidence type="ECO:0000256" key="5">
    <source>
        <dbReference type="ARBA" id="ARBA00022692"/>
    </source>
</evidence>
<evidence type="ECO:0000256" key="2">
    <source>
        <dbReference type="ARBA" id="ARBA00022448"/>
    </source>
</evidence>
<keyword evidence="7" id="KW-0630">Potassium</keyword>
<comment type="subcellular location">
    <subcellularLocation>
        <location evidence="1">Membrane</location>
        <topology evidence="1">Multi-pass membrane protein</topology>
    </subcellularLocation>
</comment>
<dbReference type="PANTHER" id="PTHR33650">
    <property type="entry name" value="CHLOROPLAST ENVELOPE MEMBRANE PROTEIN-RELATED"/>
    <property type="match status" value="1"/>
</dbReference>
<evidence type="ECO:0000313" key="14">
    <source>
        <dbReference type="Proteomes" id="UP000824890"/>
    </source>
</evidence>
<evidence type="ECO:0000256" key="10">
    <source>
        <dbReference type="ARBA" id="ARBA00023136"/>
    </source>
</evidence>
<accession>A0ABQ8CEF4</accession>
<evidence type="ECO:0000256" key="12">
    <source>
        <dbReference type="SAM" id="Phobius"/>
    </source>
</evidence>
<feature type="transmembrane region" description="Helical" evidence="12">
    <location>
        <begin position="199"/>
        <end position="219"/>
    </location>
</feature>
<proteinExistence type="inferred from homology"/>
<evidence type="ECO:0000256" key="3">
    <source>
        <dbReference type="ARBA" id="ARBA00022449"/>
    </source>
</evidence>
<evidence type="ECO:0000256" key="8">
    <source>
        <dbReference type="ARBA" id="ARBA00022989"/>
    </source>
</evidence>
<evidence type="ECO:0000313" key="13">
    <source>
        <dbReference type="EMBL" id="KAH0915448.1"/>
    </source>
</evidence>
<gene>
    <name evidence="13" type="ORF">HID58_029894</name>
</gene>
<keyword evidence="9" id="KW-0406">Ion transport</keyword>
<comment type="similarity">
    <text evidence="11">Belongs to the CemA family.</text>
</comment>
<name>A0ABQ8CEF4_BRANA</name>
<evidence type="ECO:0000256" key="11">
    <source>
        <dbReference type="ARBA" id="ARBA00043980"/>
    </source>
</evidence>
<organism evidence="13 14">
    <name type="scientific">Brassica napus</name>
    <name type="common">Rape</name>
    <dbReference type="NCBI Taxonomy" id="3708"/>
    <lineage>
        <taxon>Eukaryota</taxon>
        <taxon>Viridiplantae</taxon>
        <taxon>Streptophyta</taxon>
        <taxon>Embryophyta</taxon>
        <taxon>Tracheophyta</taxon>
        <taxon>Spermatophyta</taxon>
        <taxon>Magnoliopsida</taxon>
        <taxon>eudicotyledons</taxon>
        <taxon>Gunneridae</taxon>
        <taxon>Pentapetalae</taxon>
        <taxon>rosids</taxon>
        <taxon>malvids</taxon>
        <taxon>Brassicales</taxon>
        <taxon>Brassicaceae</taxon>
        <taxon>Brassiceae</taxon>
        <taxon>Brassica</taxon>
    </lineage>
</organism>
<dbReference type="Proteomes" id="UP000824890">
    <property type="component" value="Unassembled WGS sequence"/>
</dbReference>
<dbReference type="Pfam" id="PF03040">
    <property type="entry name" value="CemA"/>
    <property type="match status" value="1"/>
</dbReference>
<keyword evidence="3" id="KW-0050">Antiport</keyword>
<keyword evidence="5 12" id="KW-0812">Transmembrane</keyword>
<evidence type="ECO:0008006" key="15">
    <source>
        <dbReference type="Google" id="ProtNLM"/>
    </source>
</evidence>
<dbReference type="InterPro" id="IPR004282">
    <property type="entry name" value="CemA"/>
</dbReference>
<keyword evidence="6" id="KW-0375">Hydrogen ion transport</keyword>